<evidence type="ECO:0000313" key="1">
    <source>
        <dbReference type="EMBL" id="GAA1607139.1"/>
    </source>
</evidence>
<gene>
    <name evidence="1" type="ORF">GCM10009804_73900</name>
</gene>
<proteinExistence type="predicted"/>
<organism evidence="1 2">
    <name type="scientific">Kribbella hippodromi</name>
    <dbReference type="NCBI Taxonomy" id="434347"/>
    <lineage>
        <taxon>Bacteria</taxon>
        <taxon>Bacillati</taxon>
        <taxon>Actinomycetota</taxon>
        <taxon>Actinomycetes</taxon>
        <taxon>Propionibacteriales</taxon>
        <taxon>Kribbellaceae</taxon>
        <taxon>Kribbella</taxon>
    </lineage>
</organism>
<sequence>MFDLGGAVFQYEAVLAAVYLAVRHGQLSRTGYEQHWTEPSGQSAAFGSQGAAVELYGRCVTRTDGQLAES</sequence>
<reference evidence="1 2" key="1">
    <citation type="journal article" date="2019" name="Int. J. Syst. Evol. Microbiol.">
        <title>The Global Catalogue of Microorganisms (GCM) 10K type strain sequencing project: providing services to taxonomists for standard genome sequencing and annotation.</title>
        <authorList>
            <consortium name="The Broad Institute Genomics Platform"/>
            <consortium name="The Broad Institute Genome Sequencing Center for Infectious Disease"/>
            <person name="Wu L."/>
            <person name="Ma J."/>
        </authorList>
    </citation>
    <scope>NUCLEOTIDE SEQUENCE [LARGE SCALE GENOMIC DNA]</scope>
    <source>
        <strain evidence="1 2">JCM 15572</strain>
    </source>
</reference>
<name>A0ABN2EGT1_9ACTN</name>
<keyword evidence="2" id="KW-1185">Reference proteome</keyword>
<protein>
    <submittedName>
        <fullName evidence="1">Uncharacterized protein</fullName>
    </submittedName>
</protein>
<comment type="caution">
    <text evidence="1">The sequence shown here is derived from an EMBL/GenBank/DDBJ whole genome shotgun (WGS) entry which is preliminary data.</text>
</comment>
<accession>A0ABN2EGT1</accession>
<dbReference type="Proteomes" id="UP001501705">
    <property type="component" value="Unassembled WGS sequence"/>
</dbReference>
<evidence type="ECO:0000313" key="2">
    <source>
        <dbReference type="Proteomes" id="UP001501705"/>
    </source>
</evidence>
<dbReference type="EMBL" id="BAAAPH010000040">
    <property type="protein sequence ID" value="GAA1607139.1"/>
    <property type="molecule type" value="Genomic_DNA"/>
</dbReference>